<feature type="compositionally biased region" description="Polar residues" evidence="2">
    <location>
        <begin position="10"/>
        <end position="23"/>
    </location>
</feature>
<dbReference type="EMBL" id="JAANYQ010000011">
    <property type="protein sequence ID" value="KAF4121751.1"/>
    <property type="molecule type" value="Genomic_DNA"/>
</dbReference>
<accession>A0A9P4YU73</accession>
<comment type="caution">
    <text evidence="4">The sequence shown here is derived from an EMBL/GenBank/DDBJ whole genome shotgun (WGS) entry which is preliminary data.</text>
</comment>
<dbReference type="OrthoDB" id="5121955at2759"/>
<dbReference type="PANTHER" id="PTHR47425:SF2">
    <property type="entry name" value="FARB-RELATED"/>
    <property type="match status" value="1"/>
</dbReference>
<dbReference type="GeneID" id="55967820"/>
<evidence type="ECO:0000313" key="4">
    <source>
        <dbReference type="EMBL" id="KAF4121751.1"/>
    </source>
</evidence>
<keyword evidence="3" id="KW-0472">Membrane</keyword>
<dbReference type="InterPro" id="IPR052761">
    <property type="entry name" value="Fungal_Detox/Toxin_TFs"/>
</dbReference>
<name>A0A9P4YU73_9HYPO</name>
<dbReference type="CDD" id="cd12148">
    <property type="entry name" value="fungal_TF_MHR"/>
    <property type="match status" value="1"/>
</dbReference>
<evidence type="ECO:0000256" key="3">
    <source>
        <dbReference type="SAM" id="Phobius"/>
    </source>
</evidence>
<dbReference type="AlphaFoldDB" id="A0A9P4YU73"/>
<feature type="compositionally biased region" description="Low complexity" evidence="2">
    <location>
        <begin position="581"/>
        <end position="593"/>
    </location>
</feature>
<proteinExistence type="predicted"/>
<organism evidence="4 5">
    <name type="scientific">Geosmithia morbida</name>
    <dbReference type="NCBI Taxonomy" id="1094350"/>
    <lineage>
        <taxon>Eukaryota</taxon>
        <taxon>Fungi</taxon>
        <taxon>Dikarya</taxon>
        <taxon>Ascomycota</taxon>
        <taxon>Pezizomycotina</taxon>
        <taxon>Sordariomycetes</taxon>
        <taxon>Hypocreomycetidae</taxon>
        <taxon>Hypocreales</taxon>
        <taxon>Bionectriaceae</taxon>
        <taxon>Geosmithia</taxon>
    </lineage>
</organism>
<keyword evidence="3" id="KW-0812">Transmembrane</keyword>
<feature type="region of interest" description="Disordered" evidence="2">
    <location>
        <begin position="575"/>
        <end position="614"/>
    </location>
</feature>
<dbReference type="SUPFAM" id="SSF57701">
    <property type="entry name" value="Zn2/Cys6 DNA-binding domain"/>
    <property type="match status" value="1"/>
</dbReference>
<keyword evidence="1" id="KW-0539">Nucleus</keyword>
<reference evidence="4" key="1">
    <citation type="submission" date="2020-03" db="EMBL/GenBank/DDBJ databases">
        <title>Site-based positive gene gene selection in Geosmithia morbida across the United States reveals a broad range of putative effectors and factors for local host and environmental adapation.</title>
        <authorList>
            <person name="Onufrak A."/>
            <person name="Murdoch R.W."/>
            <person name="Gazis R."/>
            <person name="Huff M."/>
            <person name="Staton M."/>
            <person name="Klingeman W."/>
            <person name="Hadziabdic D."/>
        </authorList>
    </citation>
    <scope>NUCLEOTIDE SEQUENCE</scope>
    <source>
        <strain evidence="4">1262</strain>
    </source>
</reference>
<evidence type="ECO:0000256" key="2">
    <source>
        <dbReference type="SAM" id="MobiDB-lite"/>
    </source>
</evidence>
<dbReference type="Proteomes" id="UP000749293">
    <property type="component" value="Unassembled WGS sequence"/>
</dbReference>
<feature type="compositionally biased region" description="Polar residues" evidence="2">
    <location>
        <begin position="594"/>
        <end position="613"/>
    </location>
</feature>
<dbReference type="RefSeq" id="XP_035320403.1">
    <property type="nucleotide sequence ID" value="XM_035463572.1"/>
</dbReference>
<dbReference type="GO" id="GO:0000981">
    <property type="term" value="F:DNA-binding transcription factor activity, RNA polymerase II-specific"/>
    <property type="evidence" value="ECO:0007669"/>
    <property type="project" value="InterPro"/>
</dbReference>
<sequence>MSAEVAVVPSETTVSGDTPISDSTRTRFKAQGKKRKRAPKACLSYRARKVRCDVSQRGRPCMNCYLDSEMCVATSRASRLSVFVSRIYILLLGIVVHLIGAFISQRAQHDCESSQVSCPSFAALNTSKRPSAEEVVKSRPDGLPMLNLVEQINNVVDLAGNGALMSNNVDQDTETEAHGDITNEGVRSKRPGDEFQTAAPAYVRQGHHYAAIPIFSATTHLLQHSRQNTLKRLWWCCIIRGRTLGLLMRRPVQIMRAHFDFDENPTLELVGLADEFDKSRLYRPGTKRFLTEILAQIVELYAVLMYISMLVFPLDDTPGWGREMKPEDSAHVRDCRSTLRRCRLVLCHHEVLHLAILQVAPSDKNTVSRDVSVIYENQHELQDAASGVTECLKEFVQLWLARWLPISAVACMTLPLALNILDVKLSANKKEKNKTLDSNVASDSKQHRLNILIEAMRTYQPQYDGVDWVSEIVCHIAYLAQFGGRNQETSGLQNGINDWTDIIASQPGWYLRLALSLDLSLSKSRLPEDGDFPVSLRGLFTGRFSPLKPHIGSTYGVSNNGKNSSSLIYQGRARNSDLSDDSQPSSSESLSDLQNRSHMTVTEAPTSTNTLSSEGLGMFAVGDSSPSTSNEFWGLYMDGLLPDIPEQWIENLW</sequence>
<dbReference type="PANTHER" id="PTHR47425">
    <property type="entry name" value="FARB-RELATED"/>
    <property type="match status" value="1"/>
</dbReference>
<gene>
    <name evidence="4" type="ORF">GMORB2_1590</name>
</gene>
<dbReference type="GO" id="GO:0008270">
    <property type="term" value="F:zinc ion binding"/>
    <property type="evidence" value="ECO:0007669"/>
    <property type="project" value="InterPro"/>
</dbReference>
<evidence type="ECO:0000256" key="1">
    <source>
        <dbReference type="ARBA" id="ARBA00023242"/>
    </source>
</evidence>
<dbReference type="CDD" id="cd00067">
    <property type="entry name" value="GAL4"/>
    <property type="match status" value="1"/>
</dbReference>
<evidence type="ECO:0000313" key="5">
    <source>
        <dbReference type="Proteomes" id="UP000749293"/>
    </source>
</evidence>
<keyword evidence="3" id="KW-1133">Transmembrane helix</keyword>
<feature type="region of interest" description="Disordered" evidence="2">
    <location>
        <begin position="1"/>
        <end position="33"/>
    </location>
</feature>
<feature type="transmembrane region" description="Helical" evidence="3">
    <location>
        <begin position="83"/>
        <end position="103"/>
    </location>
</feature>
<protein>
    <submittedName>
        <fullName evidence="4">Fungal specific transcription factor domain</fullName>
    </submittedName>
</protein>
<keyword evidence="5" id="KW-1185">Reference proteome</keyword>
<dbReference type="InterPro" id="IPR036864">
    <property type="entry name" value="Zn2-C6_fun-type_DNA-bd_sf"/>
</dbReference>
<dbReference type="InterPro" id="IPR001138">
    <property type="entry name" value="Zn2Cys6_DnaBD"/>
</dbReference>
<feature type="non-terminal residue" evidence="4">
    <location>
        <position position="1"/>
    </location>
</feature>